<organism evidence="2">
    <name type="scientific">Hellea balneolensis</name>
    <dbReference type="NCBI Taxonomy" id="287478"/>
    <lineage>
        <taxon>Bacteria</taxon>
        <taxon>Pseudomonadati</taxon>
        <taxon>Pseudomonadota</taxon>
        <taxon>Alphaproteobacteria</taxon>
        <taxon>Maricaulales</taxon>
        <taxon>Robiginitomaculaceae</taxon>
        <taxon>Hellea</taxon>
    </lineage>
</organism>
<protein>
    <recommendedName>
        <fullName evidence="1">CobQ/CobB/MinD/ParA nucleotide binding domain-containing protein</fullName>
    </recommendedName>
</protein>
<evidence type="ECO:0000259" key="1">
    <source>
        <dbReference type="Pfam" id="PF01656"/>
    </source>
</evidence>
<dbReference type="AlphaFoldDB" id="A0A7C3C5F0"/>
<name>A0A7C3C5F0_9PROT</name>
<dbReference type="PANTHER" id="PTHR32309">
    <property type="entry name" value="TYROSINE-PROTEIN KINASE"/>
    <property type="match status" value="1"/>
</dbReference>
<comment type="caution">
    <text evidence="2">The sequence shown here is derived from an EMBL/GenBank/DDBJ whole genome shotgun (WGS) entry which is preliminary data.</text>
</comment>
<dbReference type="InterPro" id="IPR027417">
    <property type="entry name" value="P-loop_NTPase"/>
</dbReference>
<accession>A0A7C3C5F0</accession>
<dbReference type="Pfam" id="PF01656">
    <property type="entry name" value="CbiA"/>
    <property type="match status" value="1"/>
</dbReference>
<dbReference type="PANTHER" id="PTHR32309:SF31">
    <property type="entry name" value="CAPSULAR EXOPOLYSACCHARIDE FAMILY"/>
    <property type="match status" value="1"/>
</dbReference>
<feature type="domain" description="CobQ/CobB/MinD/ParA nucleotide binding" evidence="1">
    <location>
        <begin position="31"/>
        <end position="228"/>
    </location>
</feature>
<dbReference type="InterPro" id="IPR002586">
    <property type="entry name" value="CobQ/CobB/MinD/ParA_Nub-bd_dom"/>
</dbReference>
<evidence type="ECO:0000313" key="2">
    <source>
        <dbReference type="EMBL" id="HFB54848.1"/>
    </source>
</evidence>
<dbReference type="EMBL" id="DRMN01000192">
    <property type="protein sequence ID" value="HFB54848.1"/>
    <property type="molecule type" value="Genomic_DNA"/>
</dbReference>
<sequence>MSMPGNTQQLADVFQTLSAVPRADGGGQGFAVASHKSGAGTSYVARQLALAASAHKTSSKRVLLLDADIQNNAQSQALFAPEATAIYGTPHGPYDATFGQIPFWMVTPATIDTDGLCASDAHFVSLHILPQNDLAFTHFHWEQLREGQTVMIRNARNYWHELRQQFAFTIIDVPALDRADITNEICKEADTTVLVAGSGDTHSAELSTAFAKLGGQNCHCAGMIINDVPVHMSGYGGIA</sequence>
<dbReference type="Proteomes" id="UP000886042">
    <property type="component" value="Unassembled WGS sequence"/>
</dbReference>
<dbReference type="Gene3D" id="3.40.50.300">
    <property type="entry name" value="P-loop containing nucleotide triphosphate hydrolases"/>
    <property type="match status" value="1"/>
</dbReference>
<dbReference type="SUPFAM" id="SSF52540">
    <property type="entry name" value="P-loop containing nucleoside triphosphate hydrolases"/>
    <property type="match status" value="1"/>
</dbReference>
<proteinExistence type="predicted"/>
<dbReference type="InterPro" id="IPR050445">
    <property type="entry name" value="Bact_polysacc_biosynth/exp"/>
</dbReference>
<reference evidence="2" key="1">
    <citation type="journal article" date="2020" name="mSystems">
        <title>Genome- and Community-Level Interaction Insights into Carbon Utilization and Element Cycling Functions of Hydrothermarchaeota in Hydrothermal Sediment.</title>
        <authorList>
            <person name="Zhou Z."/>
            <person name="Liu Y."/>
            <person name="Xu W."/>
            <person name="Pan J."/>
            <person name="Luo Z.H."/>
            <person name="Li M."/>
        </authorList>
    </citation>
    <scope>NUCLEOTIDE SEQUENCE [LARGE SCALE GENOMIC DNA]</scope>
    <source>
        <strain evidence="2">HyVt-489</strain>
    </source>
</reference>
<gene>
    <name evidence="2" type="ORF">ENJ46_02900</name>
</gene>